<proteinExistence type="predicted"/>
<dbReference type="AlphaFoldDB" id="A0A7W7ZCN2"/>
<reference evidence="2 3" key="1">
    <citation type="submission" date="2020-08" db="EMBL/GenBank/DDBJ databases">
        <title>Genomic Encyclopedia of Type Strains, Phase IV (KMG-V): Genome sequencing to study the core and pangenomes of soil and plant-associated prokaryotes.</title>
        <authorList>
            <person name="Whitman W."/>
        </authorList>
    </citation>
    <scope>NUCLEOTIDE SEQUENCE [LARGE SCALE GENOMIC DNA]</scope>
    <source>
        <strain evidence="2 3">M8UP14</strain>
    </source>
</reference>
<organism evidence="2 3">
    <name type="scientific">Granulicella aggregans</name>
    <dbReference type="NCBI Taxonomy" id="474949"/>
    <lineage>
        <taxon>Bacteria</taxon>
        <taxon>Pseudomonadati</taxon>
        <taxon>Acidobacteriota</taxon>
        <taxon>Terriglobia</taxon>
        <taxon>Terriglobales</taxon>
        <taxon>Acidobacteriaceae</taxon>
        <taxon>Granulicella</taxon>
    </lineage>
</organism>
<dbReference type="Proteomes" id="UP000540989">
    <property type="component" value="Unassembled WGS sequence"/>
</dbReference>
<accession>A0A7W7ZCN2</accession>
<evidence type="ECO:0000313" key="2">
    <source>
        <dbReference type="EMBL" id="MBB5056906.1"/>
    </source>
</evidence>
<keyword evidence="1" id="KW-0472">Membrane</keyword>
<comment type="caution">
    <text evidence="2">The sequence shown here is derived from an EMBL/GenBank/DDBJ whole genome shotgun (WGS) entry which is preliminary data.</text>
</comment>
<keyword evidence="1" id="KW-1133">Transmembrane helix</keyword>
<dbReference type="EMBL" id="JACHIP010000002">
    <property type="protein sequence ID" value="MBB5056906.1"/>
    <property type="molecule type" value="Genomic_DNA"/>
</dbReference>
<keyword evidence="1" id="KW-0812">Transmembrane</keyword>
<feature type="transmembrane region" description="Helical" evidence="1">
    <location>
        <begin position="61"/>
        <end position="83"/>
    </location>
</feature>
<sequence>MPHQNETDSLSEKVVEQHLSHLVKAYVDEKLKESNKNNDNAANKSWKRSWRSTSPITKATLLLTAGVAFATIAYAFIAAYQLGEMRHTNDLTREALKKADQNSVESSDQFQVQIHHYDDALGQTKEIAKQTLAQAQHSDMLAKDTHALADTSRTQSISTRKIAESNTDQLDIMKNQLELSREALIGVQRAVVTTGSLKIVRKPGIDGKIESLKFYVGFRNDGNTATKNLRFSHHWQVINSPSERFDLIDTLPRPDSPPAFASAHKEILSIGEEVDIATIQRVIDHKAFVVFWGRADYSDVFPGTNSHITEYCAILTGFEGEMPTTPNSDKPTTATDYNCETHNCYDDDCKVK</sequence>
<keyword evidence="3" id="KW-1185">Reference proteome</keyword>
<protein>
    <submittedName>
        <fullName evidence="2">Uncharacterized protein</fullName>
    </submittedName>
</protein>
<name>A0A7W7ZCN2_9BACT</name>
<gene>
    <name evidence="2" type="ORF">HDF16_001591</name>
</gene>
<dbReference type="RefSeq" id="WP_184215239.1">
    <property type="nucleotide sequence ID" value="NZ_JACHIP010000002.1"/>
</dbReference>
<evidence type="ECO:0000313" key="3">
    <source>
        <dbReference type="Proteomes" id="UP000540989"/>
    </source>
</evidence>
<evidence type="ECO:0000256" key="1">
    <source>
        <dbReference type="SAM" id="Phobius"/>
    </source>
</evidence>